<reference evidence="1" key="1">
    <citation type="submission" date="2021-05" db="EMBL/GenBank/DDBJ databases">
        <authorList>
            <person name="Alioto T."/>
            <person name="Alioto T."/>
            <person name="Gomez Garrido J."/>
        </authorList>
    </citation>
    <scope>NUCLEOTIDE SEQUENCE</scope>
</reference>
<dbReference type="AlphaFoldDB" id="A0A8D8LYU5"/>
<accession>A0A8D8LYU5</accession>
<organism evidence="1">
    <name type="scientific">Cacopsylla melanoneura</name>
    <dbReference type="NCBI Taxonomy" id="428564"/>
    <lineage>
        <taxon>Eukaryota</taxon>
        <taxon>Metazoa</taxon>
        <taxon>Ecdysozoa</taxon>
        <taxon>Arthropoda</taxon>
        <taxon>Hexapoda</taxon>
        <taxon>Insecta</taxon>
        <taxon>Pterygota</taxon>
        <taxon>Neoptera</taxon>
        <taxon>Paraneoptera</taxon>
        <taxon>Hemiptera</taxon>
        <taxon>Sternorrhyncha</taxon>
        <taxon>Psylloidea</taxon>
        <taxon>Psyllidae</taxon>
        <taxon>Psyllinae</taxon>
        <taxon>Cacopsylla</taxon>
    </lineage>
</organism>
<sequence length="101" mass="12289">MYICIQKINKNYLLTYLLTWVEFSTKSAVAPIQFRPDHTSQNRRHVISSQPYHYDFETLHIVQISRYYLLALIKNYSYHCNMHWKMQNLFVDLFRVNNLLS</sequence>
<proteinExistence type="predicted"/>
<dbReference type="EMBL" id="HBUF01039116">
    <property type="protein sequence ID" value="CAG6617533.1"/>
    <property type="molecule type" value="Transcribed_RNA"/>
</dbReference>
<protein>
    <submittedName>
        <fullName evidence="1">Uncharacterized protein</fullName>
    </submittedName>
</protein>
<name>A0A8D8LYU5_9HEMI</name>
<evidence type="ECO:0000313" key="1">
    <source>
        <dbReference type="EMBL" id="CAG6617533.1"/>
    </source>
</evidence>